<dbReference type="OMA" id="HETACTC"/>
<proteinExistence type="predicted"/>
<dbReference type="EMBL" id="JYDI01000282">
    <property type="protein sequence ID" value="KRY46541.1"/>
    <property type="molecule type" value="Genomic_DNA"/>
</dbReference>
<dbReference type="STRING" id="45882.A0A0V1CB81"/>
<dbReference type="OrthoDB" id="5913354at2759"/>
<evidence type="ECO:0000313" key="2">
    <source>
        <dbReference type="Proteomes" id="UP000054653"/>
    </source>
</evidence>
<name>A0A0V1CB81_TRIBR</name>
<sequence length="351" mass="39895">MKFIKLYIHENSNLSSSTLLLLVDCKMALKFCNAIIVDLIIFCSIFFAASADATSNCAEDVANFYKCIDRHYDQELGKLFTYHTAEAFSEKAIECLTKNGCEKPAFHKFKPTEEGDGDDDEEGFIGKQLDAFVFRKILNPEWFPNARNLSVPENNCMDSHFEKANSIVEQCVQKTLPNFKFPIENGLPSKMDYMAKAEKDFDENEYILNDVAKYVLKLLRNPQVCPADKHGVVEKCLTNLFHENHKSPFDKILSGEVLFKELCGVGVTCFKNTREPCRKFILNLHETACTCATDETEQVVKYLVDSYSKCFGLDPEYKQVEKSYLETMKHKCEALKSDKQACEVGLTAVLS</sequence>
<gene>
    <name evidence="1" type="ORF">T03_8694</name>
</gene>
<comment type="caution">
    <text evidence="1">The sequence shown here is derived from an EMBL/GenBank/DDBJ whole genome shotgun (WGS) entry which is preliminary data.</text>
</comment>
<reference evidence="1 2" key="1">
    <citation type="submission" date="2015-01" db="EMBL/GenBank/DDBJ databases">
        <title>Evolution of Trichinella species and genotypes.</title>
        <authorList>
            <person name="Korhonen P.K."/>
            <person name="Edoardo P."/>
            <person name="Giuseppe L.R."/>
            <person name="Gasser R.B."/>
        </authorList>
    </citation>
    <scope>NUCLEOTIDE SEQUENCE [LARGE SCALE GENOMIC DNA]</scope>
    <source>
        <strain evidence="1">ISS120</strain>
    </source>
</reference>
<keyword evidence="2" id="KW-1185">Reference proteome</keyword>
<dbReference type="AlphaFoldDB" id="A0A0V1CB81"/>
<accession>A0A0V1CB81</accession>
<dbReference type="Proteomes" id="UP000054653">
    <property type="component" value="Unassembled WGS sequence"/>
</dbReference>
<organism evidence="1 2">
    <name type="scientific">Trichinella britovi</name>
    <name type="common">Parasitic roundworm</name>
    <dbReference type="NCBI Taxonomy" id="45882"/>
    <lineage>
        <taxon>Eukaryota</taxon>
        <taxon>Metazoa</taxon>
        <taxon>Ecdysozoa</taxon>
        <taxon>Nematoda</taxon>
        <taxon>Enoplea</taxon>
        <taxon>Dorylaimia</taxon>
        <taxon>Trichinellida</taxon>
        <taxon>Trichinellidae</taxon>
        <taxon>Trichinella</taxon>
    </lineage>
</organism>
<evidence type="ECO:0000313" key="1">
    <source>
        <dbReference type="EMBL" id="KRY46541.1"/>
    </source>
</evidence>
<protein>
    <submittedName>
        <fullName evidence="1">Uncharacterized protein</fullName>
    </submittedName>
</protein>